<organism evidence="1 2">
    <name type="scientific">Shuttleworthella satelles DSM 14600</name>
    <dbReference type="NCBI Taxonomy" id="626523"/>
    <lineage>
        <taxon>Bacteria</taxon>
        <taxon>Bacillati</taxon>
        <taxon>Bacillota</taxon>
        <taxon>Clostridia</taxon>
        <taxon>Lachnospirales</taxon>
        <taxon>Lachnospiraceae</taxon>
        <taxon>Shuttleworthella</taxon>
    </lineage>
</organism>
<sequence length="67" mass="7312">MFPASTQSNIAISSVTTENDPAVPSPVLPLTPLNLITKFDYERIPSLTATFQLSHEAVELFCLSYAL</sequence>
<evidence type="ECO:0000313" key="1">
    <source>
        <dbReference type="EMBL" id="EEP27814.1"/>
    </source>
</evidence>
<keyword evidence="2" id="KW-1185">Reference proteome</keyword>
<dbReference type="EMBL" id="ACIP02000004">
    <property type="protein sequence ID" value="EEP27814.1"/>
    <property type="molecule type" value="Genomic_DNA"/>
</dbReference>
<proteinExistence type="predicted"/>
<reference evidence="1" key="1">
    <citation type="submission" date="2009-04" db="EMBL/GenBank/DDBJ databases">
        <authorList>
            <person name="Weinstock G."/>
            <person name="Sodergren E."/>
            <person name="Clifton S."/>
            <person name="Fulton L."/>
            <person name="Fulton B."/>
            <person name="Courtney L."/>
            <person name="Fronick C."/>
            <person name="Harrison M."/>
            <person name="Strong C."/>
            <person name="Farmer C."/>
            <person name="Delahaunty K."/>
            <person name="Markovic C."/>
            <person name="Hall O."/>
            <person name="Minx P."/>
            <person name="Tomlinson C."/>
            <person name="Mitreva M."/>
            <person name="Nelson J."/>
            <person name="Hou S."/>
            <person name="Wollam A."/>
            <person name="Pepin K.H."/>
            <person name="Johnson M."/>
            <person name="Bhonagiri V."/>
            <person name="Nash W.E."/>
            <person name="Warren W."/>
            <person name="Chinwalla A."/>
            <person name="Mardis E.R."/>
            <person name="Wilson R.K."/>
        </authorList>
    </citation>
    <scope>NUCLEOTIDE SEQUENCE [LARGE SCALE GENOMIC DNA]</scope>
    <source>
        <strain evidence="1">DSM 14600</strain>
    </source>
</reference>
<dbReference type="HOGENOM" id="CLU_2810078_0_0_9"/>
<dbReference type="Proteomes" id="UP000003494">
    <property type="component" value="Unassembled WGS sequence"/>
</dbReference>
<evidence type="ECO:0000313" key="2">
    <source>
        <dbReference type="Proteomes" id="UP000003494"/>
    </source>
</evidence>
<protein>
    <submittedName>
        <fullName evidence="1">Uncharacterized protein</fullName>
    </submittedName>
</protein>
<dbReference type="AlphaFoldDB" id="C4GCW5"/>
<accession>C4GCW5</accession>
<gene>
    <name evidence="1" type="ORF">GCWU000342_01808</name>
</gene>
<comment type="caution">
    <text evidence="1">The sequence shown here is derived from an EMBL/GenBank/DDBJ whole genome shotgun (WGS) entry which is preliminary data.</text>
</comment>
<name>C4GCW5_9FIRM</name>